<dbReference type="AlphaFoldDB" id="A0A1L3JHB0"/>
<evidence type="ECO:0000313" key="2">
    <source>
        <dbReference type="Proteomes" id="UP000181898"/>
    </source>
</evidence>
<organism evidence="1 2">
    <name type="scientific">Tenacibaculum todarodis</name>
    <dbReference type="NCBI Taxonomy" id="1850252"/>
    <lineage>
        <taxon>Bacteria</taxon>
        <taxon>Pseudomonadati</taxon>
        <taxon>Bacteroidota</taxon>
        <taxon>Flavobacteriia</taxon>
        <taxon>Flavobacteriales</taxon>
        <taxon>Flavobacteriaceae</taxon>
        <taxon>Tenacibaculum</taxon>
    </lineage>
</organism>
<evidence type="ECO:0000313" key="1">
    <source>
        <dbReference type="EMBL" id="APG64453.1"/>
    </source>
</evidence>
<accession>A0A1L3JHB0</accession>
<evidence type="ECO:0008006" key="3">
    <source>
        <dbReference type="Google" id="ProtNLM"/>
    </source>
</evidence>
<sequence length="178" mass="20106">MKNKLLIIVLFLNVTVLMSQEWEKYKNEELNLVAYFPETPKKSIQKVETAVGTLDMHMIMHSPTSGDDNAVYSLIRSDYPKEQFESATSVTNSKVLDGAVNGAVNNVKGKLVFDNKINFNGYPGRNIKILIDGGFIYIKAILVENSMYIVQVICLTANDENKSINRFMDSFDIIKTKQ</sequence>
<dbReference type="OrthoDB" id="1437577at2"/>
<dbReference type="KEGG" id="ten:LPB136_03340"/>
<dbReference type="Proteomes" id="UP000181898">
    <property type="component" value="Chromosome"/>
</dbReference>
<dbReference type="RefSeq" id="WP_072554779.1">
    <property type="nucleotide sequence ID" value="NZ_CP018155.1"/>
</dbReference>
<protein>
    <recommendedName>
        <fullName evidence="3">PsbP C-terminal domain-containing protein</fullName>
    </recommendedName>
</protein>
<dbReference type="STRING" id="1850252.LPB136_03340"/>
<proteinExistence type="predicted"/>
<gene>
    <name evidence="1" type="ORF">LPB136_03340</name>
</gene>
<name>A0A1L3JHB0_9FLAO</name>
<dbReference type="EMBL" id="CP018155">
    <property type="protein sequence ID" value="APG64453.1"/>
    <property type="molecule type" value="Genomic_DNA"/>
</dbReference>
<keyword evidence="2" id="KW-1185">Reference proteome</keyword>
<reference evidence="1 2" key="1">
    <citation type="submission" date="2016-11" db="EMBL/GenBank/DDBJ databases">
        <title>Tenacibaculum sp. LPB0136, isolated from marine environment.</title>
        <authorList>
            <person name="Kim E."/>
            <person name="Yi H."/>
        </authorList>
    </citation>
    <scope>NUCLEOTIDE SEQUENCE [LARGE SCALE GENOMIC DNA]</scope>
    <source>
        <strain evidence="1 2">LPB0136</strain>
    </source>
</reference>